<dbReference type="EMBL" id="LDCN01000006">
    <property type="protein sequence ID" value="KLH97401.1"/>
    <property type="molecule type" value="Genomic_DNA"/>
</dbReference>
<dbReference type="AlphaFoldDB" id="A0A837KK48"/>
<dbReference type="GeneID" id="87587316"/>
<protein>
    <recommendedName>
        <fullName evidence="3">DUF1259 domain-containing protein</fullName>
    </recommendedName>
</protein>
<evidence type="ECO:0000313" key="1">
    <source>
        <dbReference type="EMBL" id="KLH97401.1"/>
    </source>
</evidence>
<accession>A0A837KK48</accession>
<dbReference type="Proteomes" id="UP000035218">
    <property type="component" value="Unassembled WGS sequence"/>
</dbReference>
<organism evidence="1 2">
    <name type="scientific">Brevibacillus formosus</name>
    <dbReference type="NCBI Taxonomy" id="54913"/>
    <lineage>
        <taxon>Bacteria</taxon>
        <taxon>Bacillati</taxon>
        <taxon>Bacillota</taxon>
        <taxon>Bacilli</taxon>
        <taxon>Bacillales</taxon>
        <taxon>Paenibacillaceae</taxon>
        <taxon>Brevibacillus</taxon>
    </lineage>
</organism>
<dbReference type="Pfam" id="PF07485">
    <property type="entry name" value="DUF1529"/>
    <property type="match status" value="1"/>
</dbReference>
<dbReference type="RefSeq" id="WP_047072184.1">
    <property type="nucleotide sequence ID" value="NZ_BJOL01000025.1"/>
</dbReference>
<evidence type="ECO:0000313" key="2">
    <source>
        <dbReference type="Proteomes" id="UP000035218"/>
    </source>
</evidence>
<name>A0A837KK48_9BACL</name>
<evidence type="ECO:0008006" key="3">
    <source>
        <dbReference type="Google" id="ProtNLM"/>
    </source>
</evidence>
<proteinExistence type="predicted"/>
<sequence>MEVCNLAISPLCRRFAEILNAQATVVNGVCTAQTLRTNIRATILGRRSNSALTIPQFHSFESIRENGTALCLGETVILTREINPFISRLRKHGIKVTALHNHWLFTNPNLWYIHYEKIERPLVFARAVRDAQSVLTKKIVRPVVCRKKR</sequence>
<gene>
    <name evidence="1" type="ORF">AA984_19860</name>
</gene>
<dbReference type="InterPro" id="IPR011094">
    <property type="entry name" value="Uncharacterised_LppY/LpqO"/>
</dbReference>
<comment type="caution">
    <text evidence="1">The sequence shown here is derived from an EMBL/GenBank/DDBJ whole genome shotgun (WGS) entry which is preliminary data.</text>
</comment>
<reference evidence="1 2" key="1">
    <citation type="submission" date="2015-05" db="EMBL/GenBank/DDBJ databases">
        <title>Genome sequencing project for genomic taxonomy and phylogenomics of Bacillus-like bacteria.</title>
        <authorList>
            <person name="Liu B."/>
            <person name="Wang J."/>
            <person name="Zhu Y."/>
            <person name="Liu G."/>
            <person name="Chen Q."/>
            <person name="Chen Z."/>
            <person name="Lan J."/>
            <person name="Che J."/>
            <person name="Ge C."/>
            <person name="Shi H."/>
            <person name="Pan Z."/>
            <person name="Liu X."/>
        </authorList>
    </citation>
    <scope>NUCLEOTIDE SEQUENCE [LARGE SCALE GENOMIC DNA]</scope>
    <source>
        <strain evidence="1 2">DSM 9885</strain>
    </source>
</reference>